<dbReference type="GO" id="GO:0006351">
    <property type="term" value="P:DNA-templated transcription"/>
    <property type="evidence" value="ECO:0007669"/>
    <property type="project" value="InterPro"/>
</dbReference>
<evidence type="ECO:0000313" key="10">
    <source>
        <dbReference type="Proteomes" id="UP001233271"/>
    </source>
</evidence>
<dbReference type="Gene3D" id="3.30.160.60">
    <property type="entry name" value="Classic Zinc Finger"/>
    <property type="match status" value="1"/>
</dbReference>
<evidence type="ECO:0000256" key="4">
    <source>
        <dbReference type="ARBA" id="ARBA00022771"/>
    </source>
</evidence>
<dbReference type="GO" id="GO:0000978">
    <property type="term" value="F:RNA polymerase II cis-regulatory region sequence-specific DNA binding"/>
    <property type="evidence" value="ECO:0007669"/>
    <property type="project" value="InterPro"/>
</dbReference>
<keyword evidence="3" id="KW-0677">Repeat</keyword>
<dbReference type="GO" id="GO:0008270">
    <property type="term" value="F:zinc ion binding"/>
    <property type="evidence" value="ECO:0007669"/>
    <property type="project" value="UniProtKB-KW"/>
</dbReference>
<dbReference type="CDD" id="cd12148">
    <property type="entry name" value="fungal_TF_MHR"/>
    <property type="match status" value="1"/>
</dbReference>
<accession>A0AA48L0R7</accession>
<dbReference type="PROSITE" id="PS50157">
    <property type="entry name" value="ZINC_FINGER_C2H2_2"/>
    <property type="match status" value="1"/>
</dbReference>
<dbReference type="Proteomes" id="UP001233271">
    <property type="component" value="Chromosome 3"/>
</dbReference>
<evidence type="ECO:0000313" key="9">
    <source>
        <dbReference type="EMBL" id="BEI90261.1"/>
    </source>
</evidence>
<comment type="subcellular location">
    <subcellularLocation>
        <location evidence="1">Nucleus</location>
    </subcellularLocation>
</comment>
<name>A0AA48L0R7_9TREE</name>
<organism evidence="9 10">
    <name type="scientific">Cutaneotrichosporon cavernicola</name>
    <dbReference type="NCBI Taxonomy" id="279322"/>
    <lineage>
        <taxon>Eukaryota</taxon>
        <taxon>Fungi</taxon>
        <taxon>Dikarya</taxon>
        <taxon>Basidiomycota</taxon>
        <taxon>Agaricomycotina</taxon>
        <taxon>Tremellomycetes</taxon>
        <taxon>Trichosporonales</taxon>
        <taxon>Trichosporonaceae</taxon>
        <taxon>Cutaneotrichosporon</taxon>
    </lineage>
</organism>
<dbReference type="SUPFAM" id="SSF57667">
    <property type="entry name" value="beta-beta-alpha zinc fingers"/>
    <property type="match status" value="1"/>
</dbReference>
<sequence>MDSNADSLANSPDAGPSRTLVCECGRRFTRIENLRRHQRNHEESKLSCPTCGRTFRPWLTEEVYLRTKAWCVSERTIRWPDLSTANYLINTHFERVEPQLPIIHLPTFEASHAPPALITALLASGAHATPHIRARTFSCQVAETLRVLEPSDLDSLHVLLLAYLAASSCGNPRAHLILASLGSHVRTLRLLGPRQTESDFATWVRHERATRLGLAVLLFDTTLGLSDVASAPIPDQERWLLTSDAWVAREQTSVGAALATLPRYPATVGEFGASVLYTTIHYGIRAYRAEERVFGHTQEVLGLALPARVHALETLLEAAGHAYGQSVGYHLGYVLLRAPRVEDLESKSTTDPLPIVHAAHLLISAGWPLPKDNIVFSGAGYHALLILRAWASQPGPRDEDALVAELMAPRATAAPHVGPHGILPVEQAVTPAHVLKLGLQWMVNSGASGYANRLARLLDREEG</sequence>
<evidence type="ECO:0000256" key="2">
    <source>
        <dbReference type="ARBA" id="ARBA00022723"/>
    </source>
</evidence>
<protein>
    <recommendedName>
        <fullName evidence="8">C2H2-type domain-containing protein</fullName>
    </recommendedName>
</protein>
<evidence type="ECO:0000256" key="1">
    <source>
        <dbReference type="ARBA" id="ARBA00004123"/>
    </source>
</evidence>
<dbReference type="PANTHER" id="PTHR40626:SF11">
    <property type="entry name" value="ZINC FINGER PROTEIN YPR022C"/>
    <property type="match status" value="1"/>
</dbReference>
<dbReference type="InterPro" id="IPR007219">
    <property type="entry name" value="XnlR_reg_dom"/>
</dbReference>
<dbReference type="AlphaFoldDB" id="A0AA48L0R7"/>
<keyword evidence="6" id="KW-0539">Nucleus</keyword>
<dbReference type="GeneID" id="85494131"/>
<evidence type="ECO:0000256" key="7">
    <source>
        <dbReference type="PROSITE-ProRule" id="PRU00042"/>
    </source>
</evidence>
<keyword evidence="4 7" id="KW-0863">Zinc-finger</keyword>
<dbReference type="GO" id="GO:0005634">
    <property type="term" value="C:nucleus"/>
    <property type="evidence" value="ECO:0007669"/>
    <property type="project" value="UniProtKB-SubCell"/>
</dbReference>
<dbReference type="PANTHER" id="PTHR40626">
    <property type="entry name" value="MIP31509P"/>
    <property type="match status" value="1"/>
</dbReference>
<proteinExistence type="predicted"/>
<dbReference type="GO" id="GO:0000981">
    <property type="term" value="F:DNA-binding transcription factor activity, RNA polymerase II-specific"/>
    <property type="evidence" value="ECO:0007669"/>
    <property type="project" value="InterPro"/>
</dbReference>
<dbReference type="EMBL" id="AP028214">
    <property type="protein sequence ID" value="BEI90261.1"/>
    <property type="molecule type" value="Genomic_DNA"/>
</dbReference>
<dbReference type="Pfam" id="PF04082">
    <property type="entry name" value="Fungal_trans"/>
    <property type="match status" value="1"/>
</dbReference>
<dbReference type="InterPro" id="IPR013087">
    <property type="entry name" value="Znf_C2H2_type"/>
</dbReference>
<keyword evidence="10" id="KW-1185">Reference proteome</keyword>
<evidence type="ECO:0000256" key="5">
    <source>
        <dbReference type="ARBA" id="ARBA00022833"/>
    </source>
</evidence>
<feature type="domain" description="C2H2-type" evidence="8">
    <location>
        <begin position="20"/>
        <end position="46"/>
    </location>
</feature>
<dbReference type="Pfam" id="PF00096">
    <property type="entry name" value="zf-C2H2"/>
    <property type="match status" value="1"/>
</dbReference>
<evidence type="ECO:0000256" key="6">
    <source>
        <dbReference type="ARBA" id="ARBA00023242"/>
    </source>
</evidence>
<evidence type="ECO:0000259" key="8">
    <source>
        <dbReference type="PROSITE" id="PS50157"/>
    </source>
</evidence>
<gene>
    <name evidence="9" type="ORF">CcaverHIS019_0303310</name>
</gene>
<evidence type="ECO:0000256" key="3">
    <source>
        <dbReference type="ARBA" id="ARBA00022737"/>
    </source>
</evidence>
<keyword evidence="2" id="KW-0479">Metal-binding</keyword>
<dbReference type="KEGG" id="ccac:CcaHIS019_0303310"/>
<reference evidence="9" key="1">
    <citation type="journal article" date="2023" name="BMC Genomics">
        <title>Chromosome-level genome assemblies of Cutaneotrichosporon spp. (Trichosporonales, Basidiomycota) reveal imbalanced evolution between nucleotide sequences and chromosome synteny.</title>
        <authorList>
            <person name="Kobayashi Y."/>
            <person name="Kayamori A."/>
            <person name="Aoki K."/>
            <person name="Shiwa Y."/>
            <person name="Matsutani M."/>
            <person name="Fujita N."/>
            <person name="Sugita T."/>
            <person name="Iwasaki W."/>
            <person name="Tanaka N."/>
            <person name="Takashima M."/>
        </authorList>
    </citation>
    <scope>NUCLEOTIDE SEQUENCE</scope>
    <source>
        <strain evidence="9">HIS019</strain>
    </source>
</reference>
<dbReference type="InterPro" id="IPR051059">
    <property type="entry name" value="VerF-like"/>
</dbReference>
<dbReference type="RefSeq" id="XP_060455526.1">
    <property type="nucleotide sequence ID" value="XM_060598764.1"/>
</dbReference>
<keyword evidence="5" id="KW-0862">Zinc</keyword>
<dbReference type="GO" id="GO:0000785">
    <property type="term" value="C:chromatin"/>
    <property type="evidence" value="ECO:0007669"/>
    <property type="project" value="TreeGrafter"/>
</dbReference>
<dbReference type="InterPro" id="IPR036236">
    <property type="entry name" value="Znf_C2H2_sf"/>
</dbReference>